<evidence type="ECO:0000256" key="4">
    <source>
        <dbReference type="ARBA" id="ARBA00022857"/>
    </source>
</evidence>
<protein>
    <submittedName>
        <fullName evidence="6">FAD/NAD(P)-binding domain-containing protein</fullName>
    </submittedName>
</protein>
<dbReference type="EMBL" id="ML976614">
    <property type="protein sequence ID" value="KAF1851377.1"/>
    <property type="molecule type" value="Genomic_DNA"/>
</dbReference>
<keyword evidence="7" id="KW-1185">Reference proteome</keyword>
<proteinExistence type="inferred from homology"/>
<keyword evidence="4" id="KW-0521">NADP</keyword>
<dbReference type="RefSeq" id="XP_040793940.1">
    <property type="nucleotide sequence ID" value="XM_040937571.1"/>
</dbReference>
<dbReference type="PANTHER" id="PTHR23023">
    <property type="entry name" value="DIMETHYLANILINE MONOOXYGENASE"/>
    <property type="match status" value="1"/>
</dbReference>
<gene>
    <name evidence="6" type="ORF">K460DRAFT_412946</name>
</gene>
<organism evidence="6 7">
    <name type="scientific">Cucurbitaria berberidis CBS 394.84</name>
    <dbReference type="NCBI Taxonomy" id="1168544"/>
    <lineage>
        <taxon>Eukaryota</taxon>
        <taxon>Fungi</taxon>
        <taxon>Dikarya</taxon>
        <taxon>Ascomycota</taxon>
        <taxon>Pezizomycotina</taxon>
        <taxon>Dothideomycetes</taxon>
        <taxon>Pleosporomycetidae</taxon>
        <taxon>Pleosporales</taxon>
        <taxon>Pleosporineae</taxon>
        <taxon>Cucurbitariaceae</taxon>
        <taxon>Cucurbitaria</taxon>
    </lineage>
</organism>
<dbReference type="GO" id="GO:0050660">
    <property type="term" value="F:flavin adenine dinucleotide binding"/>
    <property type="evidence" value="ECO:0007669"/>
    <property type="project" value="InterPro"/>
</dbReference>
<keyword evidence="5" id="KW-0560">Oxidoreductase</keyword>
<evidence type="ECO:0000256" key="5">
    <source>
        <dbReference type="ARBA" id="ARBA00023002"/>
    </source>
</evidence>
<dbReference type="InterPro" id="IPR000960">
    <property type="entry name" value="Flavin_mOase"/>
</dbReference>
<dbReference type="SUPFAM" id="SSF51905">
    <property type="entry name" value="FAD/NAD(P)-binding domain"/>
    <property type="match status" value="2"/>
</dbReference>
<dbReference type="GO" id="GO:0050661">
    <property type="term" value="F:NADP binding"/>
    <property type="evidence" value="ECO:0007669"/>
    <property type="project" value="InterPro"/>
</dbReference>
<accession>A0A9P4LEH3</accession>
<sequence length="526" mass="58631">MTERTTVAVVGLGPAGLVALKNLTEEGFDVIAFDRNSYVGGLWQYTNKDQTSVMDSTIVNISKERGCFTDFPYPEGISSYPTAAQVHQYLVSFLKHFNLEPRIRLNTPIHQITFNEEHQKWVLDVEGKSKQYFDKVVIAIGGMVGVPNIPTIEGIEKFRGPSIHSQAFKQPAEFRNRRVMVVGFGNSAADTSTQLAGIADKVYLAHRHGARILPRGFNGAPIDHTHSMRLFTLQCLVAKYFPRFGEKFFDKFVKALQDKSFKLRPEWGFEPAGRLPIVSDDLVPCLENGSITSVAGVKHVLGGSQVELEDGRTLEVDAIIWCTGYKSSFSVLDPQYDPSSRSPPLSWSTASGSNNRALFRLYHNVFSLEKPDSLAFLGNVHFALGGFQIFDMASQAIAQIWAGNSMLPSKAQMEIAVDKHHEWLASHAQDGHNISPGTVEAGPWIRAMDDLAGTGVNEYLGYGLKGWMFWLKDRPFCNLLMGGLWSPHIHRVFEGKRKAWTGAKEAIERVNEVLATNRRRAKEKTV</sequence>
<dbReference type="Gene3D" id="3.50.50.60">
    <property type="entry name" value="FAD/NAD(P)-binding domain"/>
    <property type="match status" value="1"/>
</dbReference>
<evidence type="ECO:0000256" key="2">
    <source>
        <dbReference type="ARBA" id="ARBA00022630"/>
    </source>
</evidence>
<dbReference type="InterPro" id="IPR050346">
    <property type="entry name" value="FMO-like"/>
</dbReference>
<dbReference type="InterPro" id="IPR020946">
    <property type="entry name" value="Flavin_mOase-like"/>
</dbReference>
<dbReference type="GO" id="GO:0004499">
    <property type="term" value="F:N,N-dimethylaniline monooxygenase activity"/>
    <property type="evidence" value="ECO:0007669"/>
    <property type="project" value="InterPro"/>
</dbReference>
<keyword evidence="3" id="KW-0274">FAD</keyword>
<keyword evidence="2" id="KW-0285">Flavoprotein</keyword>
<dbReference type="GeneID" id="63854821"/>
<comment type="caution">
    <text evidence="6">The sequence shown here is derived from an EMBL/GenBank/DDBJ whole genome shotgun (WGS) entry which is preliminary data.</text>
</comment>
<evidence type="ECO:0000256" key="3">
    <source>
        <dbReference type="ARBA" id="ARBA00022827"/>
    </source>
</evidence>
<comment type="similarity">
    <text evidence="1">Belongs to the FMO family.</text>
</comment>
<dbReference type="OrthoDB" id="66881at2759"/>
<evidence type="ECO:0000313" key="7">
    <source>
        <dbReference type="Proteomes" id="UP000800039"/>
    </source>
</evidence>
<evidence type="ECO:0000313" key="6">
    <source>
        <dbReference type="EMBL" id="KAF1851377.1"/>
    </source>
</evidence>
<dbReference type="InterPro" id="IPR036188">
    <property type="entry name" value="FAD/NAD-bd_sf"/>
</dbReference>
<dbReference type="Proteomes" id="UP000800039">
    <property type="component" value="Unassembled WGS sequence"/>
</dbReference>
<dbReference type="AlphaFoldDB" id="A0A9P4LEH3"/>
<dbReference type="PRINTS" id="PR00370">
    <property type="entry name" value="FMOXYGENASE"/>
</dbReference>
<name>A0A9P4LEH3_9PLEO</name>
<dbReference type="Pfam" id="PF00743">
    <property type="entry name" value="FMO-like"/>
    <property type="match status" value="1"/>
</dbReference>
<reference evidence="6" key="1">
    <citation type="submission" date="2020-01" db="EMBL/GenBank/DDBJ databases">
        <authorList>
            <consortium name="DOE Joint Genome Institute"/>
            <person name="Haridas S."/>
            <person name="Albert R."/>
            <person name="Binder M."/>
            <person name="Bloem J."/>
            <person name="Labutti K."/>
            <person name="Salamov A."/>
            <person name="Andreopoulos B."/>
            <person name="Baker S.E."/>
            <person name="Barry K."/>
            <person name="Bills G."/>
            <person name="Bluhm B.H."/>
            <person name="Cannon C."/>
            <person name="Castanera R."/>
            <person name="Culley D.E."/>
            <person name="Daum C."/>
            <person name="Ezra D."/>
            <person name="Gonzalez J.B."/>
            <person name="Henrissat B."/>
            <person name="Kuo A."/>
            <person name="Liang C."/>
            <person name="Lipzen A."/>
            <person name="Lutzoni F."/>
            <person name="Magnuson J."/>
            <person name="Mondo S."/>
            <person name="Nolan M."/>
            <person name="Ohm R."/>
            <person name="Pangilinan J."/>
            <person name="Park H.-J."/>
            <person name="Ramirez L."/>
            <person name="Alfaro M."/>
            <person name="Sun H."/>
            <person name="Tritt A."/>
            <person name="Yoshinaga Y."/>
            <person name="Zwiers L.-H."/>
            <person name="Turgeon B.G."/>
            <person name="Goodwin S.B."/>
            <person name="Spatafora J.W."/>
            <person name="Crous P.W."/>
            <person name="Grigoriev I.V."/>
        </authorList>
    </citation>
    <scope>NUCLEOTIDE SEQUENCE</scope>
    <source>
        <strain evidence="6">CBS 394.84</strain>
    </source>
</reference>
<dbReference type="PIRSF" id="PIRSF000332">
    <property type="entry name" value="FMO"/>
    <property type="match status" value="1"/>
</dbReference>
<evidence type="ECO:0000256" key="1">
    <source>
        <dbReference type="ARBA" id="ARBA00009183"/>
    </source>
</evidence>